<proteinExistence type="predicted"/>
<protein>
    <submittedName>
        <fullName evidence="1">Uncharacterized protein</fullName>
    </submittedName>
</protein>
<dbReference type="AlphaFoldDB" id="A0A562V263"/>
<dbReference type="Proteomes" id="UP000321617">
    <property type="component" value="Unassembled WGS sequence"/>
</dbReference>
<reference evidence="1 2" key="1">
    <citation type="journal article" date="2013" name="Stand. Genomic Sci.">
        <title>Genomic Encyclopedia of Type Strains, Phase I: The one thousand microbial genomes (KMG-I) project.</title>
        <authorList>
            <person name="Kyrpides N.C."/>
            <person name="Woyke T."/>
            <person name="Eisen J.A."/>
            <person name="Garrity G."/>
            <person name="Lilburn T.G."/>
            <person name="Beck B.J."/>
            <person name="Whitman W.B."/>
            <person name="Hugenholtz P."/>
            <person name="Klenk H.P."/>
        </authorList>
    </citation>
    <scope>NUCLEOTIDE SEQUENCE [LARGE SCALE GENOMIC DNA]</scope>
    <source>
        <strain evidence="1 2">DSM 45044</strain>
    </source>
</reference>
<accession>A0A562V263</accession>
<sequence length="154" mass="16608">MNQPFSARGQWINGLRSHFDDHVLQLQDILPMLGNAATAYTEGARLNVRPIFEGEHAVADPGEFGGTPSTPAGAVRIASGPPAPWAAGMTADWNNAVHGRAADAITVSDQLIRLNAIMVRFLNETESADSELGVKLTDHGKKVRLDWLSNLKPE</sequence>
<dbReference type="EMBL" id="VLLL01000006">
    <property type="protein sequence ID" value="TWJ11968.1"/>
    <property type="molecule type" value="Genomic_DNA"/>
</dbReference>
<evidence type="ECO:0000313" key="1">
    <source>
        <dbReference type="EMBL" id="TWJ11968.1"/>
    </source>
</evidence>
<name>A0A562V263_9ACTN</name>
<keyword evidence="2" id="KW-1185">Reference proteome</keyword>
<organism evidence="1 2">
    <name type="scientific">Stackebrandtia albiflava</name>
    <dbReference type="NCBI Taxonomy" id="406432"/>
    <lineage>
        <taxon>Bacteria</taxon>
        <taxon>Bacillati</taxon>
        <taxon>Actinomycetota</taxon>
        <taxon>Actinomycetes</taxon>
        <taxon>Glycomycetales</taxon>
        <taxon>Glycomycetaceae</taxon>
        <taxon>Stackebrandtia</taxon>
    </lineage>
</organism>
<comment type="caution">
    <text evidence="1">The sequence shown here is derived from an EMBL/GenBank/DDBJ whole genome shotgun (WGS) entry which is preliminary data.</text>
</comment>
<gene>
    <name evidence="1" type="ORF">LX16_2711</name>
</gene>
<dbReference type="RefSeq" id="WP_147138709.1">
    <property type="nucleotide sequence ID" value="NZ_BAABIJ010000002.1"/>
</dbReference>
<evidence type="ECO:0000313" key="2">
    <source>
        <dbReference type="Proteomes" id="UP000321617"/>
    </source>
</evidence>